<evidence type="ECO:0000313" key="19">
    <source>
        <dbReference type="Proteomes" id="UP001165652"/>
    </source>
</evidence>
<feature type="domain" description="TonB-dependent receptor plug" evidence="17">
    <location>
        <begin position="73"/>
        <end position="175"/>
    </location>
</feature>
<evidence type="ECO:0000256" key="2">
    <source>
        <dbReference type="ARBA" id="ARBA00009810"/>
    </source>
</evidence>
<comment type="subcellular location">
    <subcellularLocation>
        <location evidence="1 14">Cell outer membrane</location>
        <topology evidence="1 14">Multi-pass membrane protein</topology>
    </subcellularLocation>
</comment>
<keyword evidence="11 14" id="KW-0472">Membrane</keyword>
<keyword evidence="7" id="KW-0732">Signal</keyword>
<evidence type="ECO:0000256" key="11">
    <source>
        <dbReference type="ARBA" id="ARBA00023136"/>
    </source>
</evidence>
<dbReference type="NCBIfam" id="TIGR01783">
    <property type="entry name" value="TonB-siderophor"/>
    <property type="match status" value="1"/>
</dbReference>
<evidence type="ECO:0000256" key="7">
    <source>
        <dbReference type="ARBA" id="ARBA00022729"/>
    </source>
</evidence>
<organism evidence="18 19">
    <name type="scientific">Rhodoplanes tepidamans</name>
    <name type="common">Rhodoplanes cryptolactis</name>
    <dbReference type="NCBI Taxonomy" id="200616"/>
    <lineage>
        <taxon>Bacteria</taxon>
        <taxon>Pseudomonadati</taxon>
        <taxon>Pseudomonadota</taxon>
        <taxon>Alphaproteobacteria</taxon>
        <taxon>Hyphomicrobiales</taxon>
        <taxon>Nitrobacteraceae</taxon>
        <taxon>Rhodoplanes</taxon>
    </lineage>
</organism>
<keyword evidence="13 14" id="KW-0998">Cell outer membrane</keyword>
<dbReference type="PANTHER" id="PTHR32552">
    <property type="entry name" value="FERRICHROME IRON RECEPTOR-RELATED"/>
    <property type="match status" value="1"/>
</dbReference>
<evidence type="ECO:0000256" key="9">
    <source>
        <dbReference type="ARBA" id="ARBA00023065"/>
    </source>
</evidence>
<keyword evidence="3 14" id="KW-0813">Transport</keyword>
<dbReference type="Pfam" id="PF00593">
    <property type="entry name" value="TonB_dep_Rec_b-barrel"/>
    <property type="match status" value="1"/>
</dbReference>
<keyword evidence="8" id="KW-0408">Iron</keyword>
<evidence type="ECO:0000256" key="10">
    <source>
        <dbReference type="ARBA" id="ARBA00023077"/>
    </source>
</evidence>
<dbReference type="RefSeq" id="WP_272778243.1">
    <property type="nucleotide sequence ID" value="NZ_JAQQLI010000027.1"/>
</dbReference>
<dbReference type="SUPFAM" id="SSF56935">
    <property type="entry name" value="Porins"/>
    <property type="match status" value="1"/>
</dbReference>
<evidence type="ECO:0000256" key="1">
    <source>
        <dbReference type="ARBA" id="ARBA00004571"/>
    </source>
</evidence>
<reference evidence="18" key="1">
    <citation type="journal article" date="2023" name="Microbiol Resour">
        <title>Genome Sequences of Rhodoplanes serenus and Two Thermotolerant Strains, Rhodoplanes tepidamans and 'Rhodoplanes cryptolactis,' Further Refine the Genus.</title>
        <authorList>
            <person name="Rayyan A.A."/>
            <person name="Kyndt J.A."/>
        </authorList>
    </citation>
    <scope>NUCLEOTIDE SEQUENCE</scope>
    <source>
        <strain evidence="18">DSM 9987</strain>
    </source>
</reference>
<evidence type="ECO:0000259" key="17">
    <source>
        <dbReference type="Pfam" id="PF07715"/>
    </source>
</evidence>
<keyword evidence="12 18" id="KW-0675">Receptor</keyword>
<comment type="caution">
    <text evidence="18">The sequence shown here is derived from an EMBL/GenBank/DDBJ whole genome shotgun (WGS) entry which is preliminary data.</text>
</comment>
<evidence type="ECO:0000256" key="12">
    <source>
        <dbReference type="ARBA" id="ARBA00023170"/>
    </source>
</evidence>
<keyword evidence="9" id="KW-0406">Ion transport</keyword>
<dbReference type="Gene3D" id="2.40.170.20">
    <property type="entry name" value="TonB-dependent receptor, beta-barrel domain"/>
    <property type="match status" value="1"/>
</dbReference>
<keyword evidence="6 14" id="KW-0812">Transmembrane</keyword>
<reference evidence="18" key="2">
    <citation type="submission" date="2023-02" db="EMBL/GenBank/DDBJ databases">
        <authorList>
            <person name="Rayyan A."/>
            <person name="Meyer T."/>
            <person name="Kyndt J.A."/>
        </authorList>
    </citation>
    <scope>NUCLEOTIDE SEQUENCE</scope>
    <source>
        <strain evidence="18">DSM 9987</strain>
    </source>
</reference>
<proteinExistence type="inferred from homology"/>
<gene>
    <name evidence="18" type="ORF">PQJ73_17070</name>
</gene>
<accession>A0ABT5JD17</accession>
<evidence type="ECO:0000256" key="3">
    <source>
        <dbReference type="ARBA" id="ARBA00022448"/>
    </source>
</evidence>
<dbReference type="InterPro" id="IPR010105">
    <property type="entry name" value="TonB_sidphr_rcpt"/>
</dbReference>
<dbReference type="Gene3D" id="2.170.130.10">
    <property type="entry name" value="TonB-dependent receptor, plug domain"/>
    <property type="match status" value="1"/>
</dbReference>
<dbReference type="EMBL" id="JAQQLI010000027">
    <property type="protein sequence ID" value="MDC7787403.1"/>
    <property type="molecule type" value="Genomic_DNA"/>
</dbReference>
<dbReference type="InterPro" id="IPR000531">
    <property type="entry name" value="Beta-barrel_TonB"/>
</dbReference>
<evidence type="ECO:0000313" key="18">
    <source>
        <dbReference type="EMBL" id="MDC7787403.1"/>
    </source>
</evidence>
<dbReference type="Pfam" id="PF07715">
    <property type="entry name" value="Plug"/>
    <property type="match status" value="1"/>
</dbReference>
<dbReference type="PROSITE" id="PS52016">
    <property type="entry name" value="TONB_DEPENDENT_REC_3"/>
    <property type="match status" value="1"/>
</dbReference>
<dbReference type="PANTHER" id="PTHR32552:SF68">
    <property type="entry name" value="FERRICHROME OUTER MEMBRANE TRANSPORTER_PHAGE RECEPTOR"/>
    <property type="match status" value="1"/>
</dbReference>
<evidence type="ECO:0000256" key="5">
    <source>
        <dbReference type="ARBA" id="ARBA00022496"/>
    </source>
</evidence>
<sequence length="712" mass="77325">MLALTWAGAAQAQSSGAVSLDTIEVTGNRSTAAPTTGDRTLGRTAGERAAAPVVTDGYVPVATTVGTKTQTPVLETPQSISVVTREQMDDRGVKSLNEAIAYTPGVTNTMWGYDPRYNAFMIRGFDATYTGVFRDGLRELNGNLAIFRVEPYGLDSIAILRGPSSALYSQSAPGGMVELISRRPQATARREIEVQLGTQERYQGAFDITGPANDDKTLLYRLTGVARDSKTPMSFVPDDILYLAPAVTWAPNADTSLTVLSEISRSVYGGTSAYWNQNGQVDTRLPLGDPNYNDSVQEQSRIGWAFEHRVDDILTVRQNFRYARIAVDYRYAGLGVVDWTAGSASRFHEHYLAHLDTVVVDNQAQVKVATGAISHTILAGVDYAYGDYRQKWGSNFTSSPPLNLDTLDYGSQYFADPAITSAAGLKQHQTGVYLQDQARLGELLLTLGGRHDWLTRDYYNLGVGGEREDSAWSGRVGLTWLTSLGIAPYVSYSTSFSPMLTVANNGGDLFAPTTAQGGEVGVKYKPEGINALFTVALFDIDQQNVVVYDPATLDSRQFGAVHSRGLEVEATTSLKNGFSGSLAYTYLDLEVTEGLATEVGRMPSGVPNHQVAVWANYKVPEEHALRGLGMGMGVRWIGPSWGDDSNTFRNDSAYVIDGMLGYDVGGVVASMKGVELKVNATNLLGEQYTTCKGGYCYLSEDRRVIGSVKYRW</sequence>
<comment type="similarity">
    <text evidence="2 14 15">Belongs to the TonB-dependent receptor family.</text>
</comment>
<evidence type="ECO:0000256" key="8">
    <source>
        <dbReference type="ARBA" id="ARBA00023004"/>
    </source>
</evidence>
<evidence type="ECO:0000256" key="6">
    <source>
        <dbReference type="ARBA" id="ARBA00022692"/>
    </source>
</evidence>
<protein>
    <submittedName>
        <fullName evidence="18">TonB-dependent siderophore receptor</fullName>
    </submittedName>
</protein>
<dbReference type="InterPro" id="IPR037066">
    <property type="entry name" value="Plug_dom_sf"/>
</dbReference>
<dbReference type="CDD" id="cd01347">
    <property type="entry name" value="ligand_gated_channel"/>
    <property type="match status" value="1"/>
</dbReference>
<feature type="domain" description="TonB-dependent receptor-like beta-barrel" evidence="16">
    <location>
        <begin position="269"/>
        <end position="683"/>
    </location>
</feature>
<evidence type="ECO:0000256" key="14">
    <source>
        <dbReference type="PROSITE-ProRule" id="PRU01360"/>
    </source>
</evidence>
<dbReference type="InterPro" id="IPR039426">
    <property type="entry name" value="TonB-dep_rcpt-like"/>
</dbReference>
<keyword evidence="19" id="KW-1185">Reference proteome</keyword>
<keyword evidence="4 14" id="KW-1134">Transmembrane beta strand</keyword>
<keyword evidence="10 15" id="KW-0798">TonB box</keyword>
<dbReference type="Proteomes" id="UP001165652">
    <property type="component" value="Unassembled WGS sequence"/>
</dbReference>
<evidence type="ECO:0000256" key="4">
    <source>
        <dbReference type="ARBA" id="ARBA00022452"/>
    </source>
</evidence>
<evidence type="ECO:0000259" key="16">
    <source>
        <dbReference type="Pfam" id="PF00593"/>
    </source>
</evidence>
<dbReference type="InterPro" id="IPR012910">
    <property type="entry name" value="Plug_dom"/>
</dbReference>
<name>A0ABT5JD17_RHOTP</name>
<evidence type="ECO:0000256" key="15">
    <source>
        <dbReference type="RuleBase" id="RU003357"/>
    </source>
</evidence>
<evidence type="ECO:0000256" key="13">
    <source>
        <dbReference type="ARBA" id="ARBA00023237"/>
    </source>
</evidence>
<dbReference type="InterPro" id="IPR036942">
    <property type="entry name" value="Beta-barrel_TonB_sf"/>
</dbReference>
<keyword evidence="5" id="KW-0410">Iron transport</keyword>